<sequence>MIQCEWHVGSSISSGFAYLVLNTSAENFPSATLSGHALLPPCGFGQGEFKGVVFLGALRLNCCDGWATGGNFGAAFGMVIPS</sequence>
<protein>
    <submittedName>
        <fullName evidence="1">Uncharacterized protein</fullName>
    </submittedName>
</protein>
<evidence type="ECO:0000313" key="2">
    <source>
        <dbReference type="Proteomes" id="UP000060630"/>
    </source>
</evidence>
<name>A0A103BZ65_9BURK</name>
<organism evidence="1 2">
    <name type="scientific">Burkholderia ubonensis</name>
    <dbReference type="NCBI Taxonomy" id="101571"/>
    <lineage>
        <taxon>Bacteria</taxon>
        <taxon>Pseudomonadati</taxon>
        <taxon>Pseudomonadota</taxon>
        <taxon>Betaproteobacteria</taxon>
        <taxon>Burkholderiales</taxon>
        <taxon>Burkholderiaceae</taxon>
        <taxon>Burkholderia</taxon>
        <taxon>Burkholderia cepacia complex</taxon>
    </lineage>
</organism>
<proteinExistence type="predicted"/>
<comment type="caution">
    <text evidence="1">The sequence shown here is derived from an EMBL/GenBank/DDBJ whole genome shotgun (WGS) entry which is preliminary data.</text>
</comment>
<evidence type="ECO:0000313" key="1">
    <source>
        <dbReference type="EMBL" id="KWA81821.1"/>
    </source>
</evidence>
<dbReference type="EMBL" id="LPHD01000073">
    <property type="protein sequence ID" value="KWA81821.1"/>
    <property type="molecule type" value="Genomic_DNA"/>
</dbReference>
<dbReference type="Proteomes" id="UP000060630">
    <property type="component" value="Unassembled WGS sequence"/>
</dbReference>
<dbReference type="AlphaFoldDB" id="A0A103BZ65"/>
<reference evidence="1 2" key="1">
    <citation type="submission" date="2015-11" db="EMBL/GenBank/DDBJ databases">
        <title>Expanding the genomic diversity of Burkholderia species for the development of highly accurate diagnostics.</title>
        <authorList>
            <person name="Sahl J."/>
            <person name="Keim P."/>
            <person name="Wagner D."/>
        </authorList>
    </citation>
    <scope>NUCLEOTIDE SEQUENCE [LARGE SCALE GENOMIC DNA]</scope>
    <source>
        <strain evidence="1 2">MSMB2087WGS</strain>
    </source>
</reference>
<accession>A0A103BZ65</accession>
<gene>
    <name evidence="1" type="ORF">WL29_28030</name>
</gene>